<name>A0AB37HHU0_9BACI</name>
<dbReference type="Pfam" id="PF03703">
    <property type="entry name" value="bPH_2"/>
    <property type="match status" value="3"/>
</dbReference>
<gene>
    <name evidence="3" type="ORF">JGZ69_05950</name>
</gene>
<protein>
    <submittedName>
        <fullName evidence="3">PH domain-containing protein</fullName>
    </submittedName>
</protein>
<feature type="domain" description="YdbS-like PH" evidence="2">
    <location>
        <begin position="400"/>
        <end position="480"/>
    </location>
</feature>
<keyword evidence="1" id="KW-0472">Membrane</keyword>
<evidence type="ECO:0000259" key="2">
    <source>
        <dbReference type="Pfam" id="PF03703"/>
    </source>
</evidence>
<dbReference type="InterPro" id="IPR005182">
    <property type="entry name" value="YdbS-like_PH"/>
</dbReference>
<proteinExistence type="predicted"/>
<evidence type="ECO:0000313" key="4">
    <source>
        <dbReference type="Proteomes" id="UP000595512"/>
    </source>
</evidence>
<accession>A0AB37HHU0</accession>
<keyword evidence="1" id="KW-0812">Transmembrane</keyword>
<feature type="transmembrane region" description="Helical" evidence="1">
    <location>
        <begin position="183"/>
        <end position="206"/>
    </location>
</feature>
<feature type="transmembrane region" description="Helical" evidence="1">
    <location>
        <begin position="20"/>
        <end position="36"/>
    </location>
</feature>
<dbReference type="KEGG" id="hspo:JGZ69_05950"/>
<dbReference type="EMBL" id="CP066701">
    <property type="protein sequence ID" value="QQX27384.1"/>
    <property type="molecule type" value="Genomic_DNA"/>
</dbReference>
<organism evidence="3 4">
    <name type="scientific">Heyndrickxia sporothermodurans</name>
    <dbReference type="NCBI Taxonomy" id="46224"/>
    <lineage>
        <taxon>Bacteria</taxon>
        <taxon>Bacillati</taxon>
        <taxon>Bacillota</taxon>
        <taxon>Bacilli</taxon>
        <taxon>Bacillales</taxon>
        <taxon>Bacillaceae</taxon>
        <taxon>Heyndrickxia</taxon>
    </lineage>
</organism>
<feature type="domain" description="YdbS-like PH" evidence="2">
    <location>
        <begin position="66"/>
        <end position="148"/>
    </location>
</feature>
<dbReference type="InterPro" id="IPR014529">
    <property type="entry name" value="UCP026631"/>
</dbReference>
<dbReference type="AlphaFoldDB" id="A0AB37HHU0"/>
<keyword evidence="1" id="KW-1133">Transmembrane helix</keyword>
<dbReference type="PANTHER" id="PTHR34473:SF2">
    <property type="entry name" value="UPF0699 TRANSMEMBRANE PROTEIN YDBT"/>
    <property type="match status" value="1"/>
</dbReference>
<dbReference type="PANTHER" id="PTHR34473">
    <property type="entry name" value="UPF0699 TRANSMEMBRANE PROTEIN YDBS"/>
    <property type="match status" value="1"/>
</dbReference>
<dbReference type="RefSeq" id="WP_107920412.1">
    <property type="nucleotide sequence ID" value="NZ_JABWTQ010000005.1"/>
</dbReference>
<feature type="transmembrane region" description="Helical" evidence="1">
    <location>
        <begin position="226"/>
        <end position="251"/>
    </location>
</feature>
<feature type="transmembrane region" description="Helical" evidence="1">
    <location>
        <begin position="42"/>
        <end position="64"/>
    </location>
</feature>
<evidence type="ECO:0000256" key="1">
    <source>
        <dbReference type="SAM" id="Phobius"/>
    </source>
</evidence>
<dbReference type="PIRSF" id="PIRSF026631">
    <property type="entry name" value="UCP026631"/>
    <property type="match status" value="1"/>
</dbReference>
<feature type="domain" description="YdbS-like PH" evidence="2">
    <location>
        <begin position="253"/>
        <end position="330"/>
    </location>
</feature>
<sequence>MSNYKRLHPITAISNFLKELKQLIAPIIIFLFIGRGGHKESIWEYIPIFFMMLMILIVLISGIVKWRRFTYRLEEGELRIEYGLLVKKKRYIPFERIQSLDLSEGILHRPFGLVKVKIETAGNSNVTEAEAELTAIKKSEADEIQQIITEAKKSSVKIETNDVTFDVEQSNEIIYQISNKEMFIMASTSGGAGVIVSALLAFISQFNEMIPYEKIFKELSHLVESGVFLIIFLIVLILLVAWIGSIVVTLIKYNGFTTKLSDGNFIITRGLLERRQTTIPLHRIQAVRITENPLRQLWGYASVFIESAGGSVADKESMNVVLIPIVKKSKIPSILGDVLTDYNFHTSFHKAPSRAKNRYIIREILKVLPISAGLAIAFWPIGLLSIILLAFFAVFGLLRYRAAGWRVEQDQLSLRYRGLLKHTIFMRKNRIQSMMVKQSWFQRKLHLASIFSTVKSSGSRKTSKVYHLELSDVNRIYQWYRK</sequence>
<feature type="transmembrane region" description="Helical" evidence="1">
    <location>
        <begin position="367"/>
        <end position="398"/>
    </location>
</feature>
<reference evidence="3 4" key="1">
    <citation type="submission" date="2020-12" db="EMBL/GenBank/DDBJ databases">
        <title>Taxonomic evaluation of the Bacillus sporothermodurans group of bacteria based on whole genome sequences.</title>
        <authorList>
            <person name="Fiedler G."/>
            <person name="Herbstmann A.-D."/>
            <person name="Doll E."/>
            <person name="Wenning M."/>
            <person name="Brinks E."/>
            <person name="Kabisch J."/>
            <person name="Breitenwieser F."/>
            <person name="Lappann M."/>
            <person name="Boehnlein C."/>
            <person name="Franz C."/>
        </authorList>
    </citation>
    <scope>NUCLEOTIDE SEQUENCE [LARGE SCALE GENOMIC DNA]</scope>
    <source>
        <strain evidence="3 4">DSM 10599</strain>
    </source>
</reference>
<dbReference type="Proteomes" id="UP000595512">
    <property type="component" value="Chromosome"/>
</dbReference>
<evidence type="ECO:0000313" key="3">
    <source>
        <dbReference type="EMBL" id="QQX27384.1"/>
    </source>
</evidence>